<accession>A0ABQ1WSI8</accession>
<keyword evidence="2" id="KW-0378">Hydrolase</keyword>
<gene>
    <name evidence="4" type="ORF">GCM10011378_20740</name>
</gene>
<proteinExistence type="inferred from homology"/>
<comment type="caution">
    <text evidence="4">The sequence shown here is derived from an EMBL/GenBank/DDBJ whole genome shotgun (WGS) entry which is preliminary data.</text>
</comment>
<dbReference type="Proteomes" id="UP000601361">
    <property type="component" value="Unassembled WGS sequence"/>
</dbReference>
<dbReference type="InterPro" id="IPR029058">
    <property type="entry name" value="AB_hydrolase_fold"/>
</dbReference>
<comment type="similarity">
    <text evidence="1">Belongs to the esterase D family.</text>
</comment>
<dbReference type="Pfam" id="PF00756">
    <property type="entry name" value="Esterase"/>
    <property type="match status" value="1"/>
</dbReference>
<protein>
    <submittedName>
        <fullName evidence="4">Periplasmic siderophore cleavage esterase IroE family protein</fullName>
    </submittedName>
</protein>
<keyword evidence="3" id="KW-0732">Signal</keyword>
<dbReference type="RefSeq" id="WP_188557769.1">
    <property type="nucleotide sequence ID" value="NZ_BMGS01000005.1"/>
</dbReference>
<name>A0ABQ1WSI8_9BACT</name>
<sequence>MRFNYLVLYLLLTLFNSGDLQAQTGKLLEIGRVDTLTSRILGETRELWIYVPPGLEPSYAPRKYPVLYLLDAEMHFTAVVGLVQQLSMVNGNDLCPPMIVVGIPNTYKTRTRDLTPTTSRQTYNGQIDRMPVSSGGGTQFLEFLQQEVIPHVEGHYPALHYRLLVGHSFGGLTVLNAMATKPNLFQANVALDPSTWWDKNIIVNKLGVALKQPTPGRKLYVALANTLPAGRDTVRLRQDTSRVMGAMRANFLLVDKLRQANAPGLQWQWKYYPAETHGSLPLLATHDALRLLFKHPPQPLPISLTDGSFTLDAVRKYYSELSVLYGYRVLPPEDMINMYAWGYLQSQQLKKAGEFFRLNAANYPESFNAQATLGNYFVQVGEKNSAILLLEQALKIQDDPKTRRQLEQLKK</sequence>
<evidence type="ECO:0000256" key="3">
    <source>
        <dbReference type="SAM" id="SignalP"/>
    </source>
</evidence>
<dbReference type="EMBL" id="BMGS01000005">
    <property type="protein sequence ID" value="GGG44248.1"/>
    <property type="molecule type" value="Genomic_DNA"/>
</dbReference>
<dbReference type="InterPro" id="IPR052558">
    <property type="entry name" value="Siderophore_Hydrolase_D"/>
</dbReference>
<organism evidence="4 5">
    <name type="scientific">Hymenobacter glacieicola</name>
    <dbReference type="NCBI Taxonomy" id="1562124"/>
    <lineage>
        <taxon>Bacteria</taxon>
        <taxon>Pseudomonadati</taxon>
        <taxon>Bacteroidota</taxon>
        <taxon>Cytophagia</taxon>
        <taxon>Cytophagales</taxon>
        <taxon>Hymenobacteraceae</taxon>
        <taxon>Hymenobacter</taxon>
    </lineage>
</organism>
<reference evidence="5" key="1">
    <citation type="journal article" date="2019" name="Int. J. Syst. Evol. Microbiol.">
        <title>The Global Catalogue of Microorganisms (GCM) 10K type strain sequencing project: providing services to taxonomists for standard genome sequencing and annotation.</title>
        <authorList>
            <consortium name="The Broad Institute Genomics Platform"/>
            <consortium name="The Broad Institute Genome Sequencing Center for Infectious Disease"/>
            <person name="Wu L."/>
            <person name="Ma J."/>
        </authorList>
    </citation>
    <scope>NUCLEOTIDE SEQUENCE [LARGE SCALE GENOMIC DNA]</scope>
    <source>
        <strain evidence="5">CGMCC 1.12990</strain>
    </source>
</reference>
<dbReference type="InterPro" id="IPR011990">
    <property type="entry name" value="TPR-like_helical_dom_sf"/>
</dbReference>
<keyword evidence="5" id="KW-1185">Reference proteome</keyword>
<dbReference type="Gene3D" id="3.40.50.1820">
    <property type="entry name" value="alpha/beta hydrolase"/>
    <property type="match status" value="1"/>
</dbReference>
<dbReference type="PANTHER" id="PTHR40841:SF2">
    <property type="entry name" value="SIDEROPHORE-DEGRADING ESTERASE (EUROFUNG)"/>
    <property type="match status" value="1"/>
</dbReference>
<dbReference type="PANTHER" id="PTHR40841">
    <property type="entry name" value="SIDEROPHORE TRIACETYLFUSARININE C ESTERASE"/>
    <property type="match status" value="1"/>
</dbReference>
<dbReference type="SUPFAM" id="SSF53474">
    <property type="entry name" value="alpha/beta-Hydrolases"/>
    <property type="match status" value="1"/>
</dbReference>
<dbReference type="InterPro" id="IPR000801">
    <property type="entry name" value="Esterase-like"/>
</dbReference>
<evidence type="ECO:0000256" key="2">
    <source>
        <dbReference type="ARBA" id="ARBA00022801"/>
    </source>
</evidence>
<evidence type="ECO:0000313" key="5">
    <source>
        <dbReference type="Proteomes" id="UP000601361"/>
    </source>
</evidence>
<evidence type="ECO:0000313" key="4">
    <source>
        <dbReference type="EMBL" id="GGG44248.1"/>
    </source>
</evidence>
<feature type="signal peptide" evidence="3">
    <location>
        <begin position="1"/>
        <end position="22"/>
    </location>
</feature>
<feature type="chain" id="PRO_5047208092" evidence="3">
    <location>
        <begin position="23"/>
        <end position="411"/>
    </location>
</feature>
<dbReference type="SUPFAM" id="SSF48452">
    <property type="entry name" value="TPR-like"/>
    <property type="match status" value="1"/>
</dbReference>
<evidence type="ECO:0000256" key="1">
    <source>
        <dbReference type="ARBA" id="ARBA00005622"/>
    </source>
</evidence>